<accession>G5BJX5</accession>
<feature type="transmembrane region" description="Helical" evidence="8">
    <location>
        <begin position="98"/>
        <end position="119"/>
    </location>
</feature>
<dbReference type="PRINTS" id="PR00237">
    <property type="entry name" value="GPCRRHODOPSN"/>
</dbReference>
<evidence type="ECO:0000259" key="9">
    <source>
        <dbReference type="PROSITE" id="PS50262"/>
    </source>
</evidence>
<evidence type="ECO:0000256" key="8">
    <source>
        <dbReference type="SAM" id="Phobius"/>
    </source>
</evidence>
<dbReference type="Proteomes" id="UP000006813">
    <property type="component" value="Unassembled WGS sequence"/>
</dbReference>
<keyword evidence="6 10" id="KW-0675">Receptor</keyword>
<dbReference type="Gene3D" id="1.20.1070.10">
    <property type="entry name" value="Rhodopsin 7-helix transmembrane proteins"/>
    <property type="match status" value="1"/>
</dbReference>
<dbReference type="EMBL" id="JH170671">
    <property type="protein sequence ID" value="EHB09586.1"/>
    <property type="molecule type" value="Genomic_DNA"/>
</dbReference>
<dbReference type="InterPro" id="IPR000276">
    <property type="entry name" value="GPCR_Rhodpsn"/>
</dbReference>
<evidence type="ECO:0000256" key="3">
    <source>
        <dbReference type="ARBA" id="ARBA00022989"/>
    </source>
</evidence>
<feature type="transmembrane region" description="Helical" evidence="8">
    <location>
        <begin position="26"/>
        <end position="47"/>
    </location>
</feature>
<evidence type="ECO:0000313" key="11">
    <source>
        <dbReference type="Proteomes" id="UP000006813"/>
    </source>
</evidence>
<proteinExistence type="predicted"/>
<dbReference type="SUPFAM" id="SSF81321">
    <property type="entry name" value="Family A G protein-coupled receptor-like"/>
    <property type="match status" value="1"/>
</dbReference>
<dbReference type="InterPro" id="IPR017452">
    <property type="entry name" value="GPCR_Rhodpsn_7TM"/>
</dbReference>
<dbReference type="PANTHER" id="PTHR48001">
    <property type="entry name" value="OLFACTORY RECEPTOR"/>
    <property type="match status" value="1"/>
</dbReference>
<evidence type="ECO:0000256" key="7">
    <source>
        <dbReference type="ARBA" id="ARBA00023224"/>
    </source>
</evidence>
<dbReference type="GO" id="GO:0016020">
    <property type="term" value="C:membrane"/>
    <property type="evidence" value="ECO:0007669"/>
    <property type="project" value="UniProtKB-SubCell"/>
</dbReference>
<dbReference type="InParanoid" id="G5BJX5"/>
<evidence type="ECO:0000313" key="10">
    <source>
        <dbReference type="EMBL" id="EHB09586.1"/>
    </source>
</evidence>
<evidence type="ECO:0000256" key="2">
    <source>
        <dbReference type="ARBA" id="ARBA00022692"/>
    </source>
</evidence>
<reference evidence="10 11" key="1">
    <citation type="journal article" date="2011" name="Nature">
        <title>Genome sequencing reveals insights into physiology and longevity of the naked mole rat.</title>
        <authorList>
            <person name="Kim E.B."/>
            <person name="Fang X."/>
            <person name="Fushan A.A."/>
            <person name="Huang Z."/>
            <person name="Lobanov A.V."/>
            <person name="Han L."/>
            <person name="Marino S.M."/>
            <person name="Sun X."/>
            <person name="Turanov A.A."/>
            <person name="Yang P."/>
            <person name="Yim S.H."/>
            <person name="Zhao X."/>
            <person name="Kasaikina M.V."/>
            <person name="Stoletzki N."/>
            <person name="Peng C."/>
            <person name="Polak P."/>
            <person name="Xiong Z."/>
            <person name="Kiezun A."/>
            <person name="Zhu Y."/>
            <person name="Chen Y."/>
            <person name="Kryukov G.V."/>
            <person name="Zhang Q."/>
            <person name="Peshkin L."/>
            <person name="Yang L."/>
            <person name="Bronson R.T."/>
            <person name="Buffenstein R."/>
            <person name="Wang B."/>
            <person name="Han C."/>
            <person name="Li Q."/>
            <person name="Chen L."/>
            <person name="Zhao W."/>
            <person name="Sunyaev S.R."/>
            <person name="Park T.J."/>
            <person name="Zhang G."/>
            <person name="Wang J."/>
            <person name="Gladyshev V.N."/>
        </authorList>
    </citation>
    <scope>NUCLEOTIDE SEQUENCE [LARGE SCALE GENOMIC DNA]</scope>
</reference>
<dbReference type="GO" id="GO:0004984">
    <property type="term" value="F:olfactory receptor activity"/>
    <property type="evidence" value="ECO:0007669"/>
    <property type="project" value="InterPro"/>
</dbReference>
<dbReference type="STRING" id="10181.G5BJX5"/>
<name>G5BJX5_HETGA</name>
<evidence type="ECO:0000256" key="4">
    <source>
        <dbReference type="ARBA" id="ARBA00023040"/>
    </source>
</evidence>
<evidence type="ECO:0000256" key="5">
    <source>
        <dbReference type="ARBA" id="ARBA00023136"/>
    </source>
</evidence>
<keyword evidence="2 8" id="KW-0812">Transmembrane</keyword>
<sequence length="132" mass="15015">MERHNLTHISKYYIMHFSEDPDPQPILFGLFLSMYLDTVLGNLLLILAISSDVHLHTPMYFFLPNLSFTDVCFTSSTLPKLTVDILTHNRVISYADCLTQMSLFLIFGCMDSMILAVVANDQFVALCIMQSL</sequence>
<keyword evidence="7" id="KW-0807">Transducer</keyword>
<dbReference type="GO" id="GO:0004930">
    <property type="term" value="F:G protein-coupled receptor activity"/>
    <property type="evidence" value="ECO:0007669"/>
    <property type="project" value="UniProtKB-KW"/>
</dbReference>
<feature type="domain" description="G-protein coupled receptors family 1 profile" evidence="9">
    <location>
        <begin position="41"/>
        <end position="132"/>
    </location>
</feature>
<keyword evidence="3 8" id="KW-1133">Transmembrane helix</keyword>
<dbReference type="PROSITE" id="PS50262">
    <property type="entry name" value="G_PROTEIN_RECEP_F1_2"/>
    <property type="match status" value="1"/>
</dbReference>
<evidence type="ECO:0000256" key="6">
    <source>
        <dbReference type="ARBA" id="ARBA00023170"/>
    </source>
</evidence>
<dbReference type="AlphaFoldDB" id="G5BJX5"/>
<gene>
    <name evidence="10" type="ORF">GW7_21354</name>
</gene>
<dbReference type="Pfam" id="PF13853">
    <property type="entry name" value="7tm_4"/>
    <property type="match status" value="1"/>
</dbReference>
<evidence type="ECO:0000256" key="1">
    <source>
        <dbReference type="ARBA" id="ARBA00004141"/>
    </source>
</evidence>
<protein>
    <submittedName>
        <fullName evidence="10">Olfactory receptor 18</fullName>
    </submittedName>
</protein>
<keyword evidence="5 8" id="KW-0472">Membrane</keyword>
<dbReference type="InterPro" id="IPR000725">
    <property type="entry name" value="Olfact_rcpt"/>
</dbReference>
<organism evidence="10 11">
    <name type="scientific">Heterocephalus glaber</name>
    <name type="common">Naked mole rat</name>
    <dbReference type="NCBI Taxonomy" id="10181"/>
    <lineage>
        <taxon>Eukaryota</taxon>
        <taxon>Metazoa</taxon>
        <taxon>Chordata</taxon>
        <taxon>Craniata</taxon>
        <taxon>Vertebrata</taxon>
        <taxon>Euteleostomi</taxon>
        <taxon>Mammalia</taxon>
        <taxon>Eutheria</taxon>
        <taxon>Euarchontoglires</taxon>
        <taxon>Glires</taxon>
        <taxon>Rodentia</taxon>
        <taxon>Hystricomorpha</taxon>
        <taxon>Bathyergidae</taxon>
        <taxon>Heterocephalus</taxon>
    </lineage>
</organism>
<keyword evidence="4" id="KW-0297">G-protein coupled receptor</keyword>
<comment type="subcellular location">
    <subcellularLocation>
        <location evidence="1">Membrane</location>
        <topology evidence="1">Multi-pass membrane protein</topology>
    </subcellularLocation>
</comment>